<keyword evidence="3" id="KW-1185">Reference proteome</keyword>
<evidence type="ECO:0000313" key="2">
    <source>
        <dbReference type="EMBL" id="MFE8699589.1"/>
    </source>
</evidence>
<dbReference type="RefSeq" id="WP_389357909.1">
    <property type="nucleotide sequence ID" value="NZ_JBIACK010000001.1"/>
</dbReference>
<gene>
    <name evidence="2" type="ORF">ACFYKX_03010</name>
</gene>
<proteinExistence type="predicted"/>
<protein>
    <submittedName>
        <fullName evidence="2">Alpha/beta hydrolase family protein</fullName>
        <ecNumber evidence="2">3.4.-.-</ecNumber>
    </submittedName>
</protein>
<dbReference type="Gene3D" id="3.40.50.1820">
    <property type="entry name" value="alpha/beta hydrolase"/>
    <property type="match status" value="1"/>
</dbReference>
<dbReference type="InterPro" id="IPR029058">
    <property type="entry name" value="AB_hydrolase_fold"/>
</dbReference>
<dbReference type="SUPFAM" id="SSF53474">
    <property type="entry name" value="alpha/beta-Hydrolases"/>
    <property type="match status" value="1"/>
</dbReference>
<feature type="domain" description="Serine aminopeptidase S33" evidence="1">
    <location>
        <begin position="34"/>
        <end position="148"/>
    </location>
</feature>
<dbReference type="PANTHER" id="PTHR43265:SF1">
    <property type="entry name" value="ESTERASE ESTD"/>
    <property type="match status" value="1"/>
</dbReference>
<evidence type="ECO:0000313" key="3">
    <source>
        <dbReference type="Proteomes" id="UP001601059"/>
    </source>
</evidence>
<keyword evidence="2" id="KW-0378">Hydrolase</keyword>
<reference evidence="2 3" key="1">
    <citation type="submission" date="2024-08" db="EMBL/GenBank/DDBJ databases">
        <title>Two novel Cytobacillus novel species.</title>
        <authorList>
            <person name="Liu G."/>
        </authorList>
    </citation>
    <scope>NUCLEOTIDE SEQUENCE [LARGE SCALE GENOMIC DNA]</scope>
    <source>
        <strain evidence="2 3">FJAT-54145</strain>
    </source>
</reference>
<comment type="caution">
    <text evidence="2">The sequence shown here is derived from an EMBL/GenBank/DDBJ whole genome shotgun (WGS) entry which is preliminary data.</text>
</comment>
<evidence type="ECO:0000259" key="1">
    <source>
        <dbReference type="Pfam" id="PF12146"/>
    </source>
</evidence>
<dbReference type="Proteomes" id="UP001601059">
    <property type="component" value="Unassembled WGS sequence"/>
</dbReference>
<dbReference type="Pfam" id="PF12146">
    <property type="entry name" value="Hydrolase_4"/>
    <property type="match status" value="1"/>
</dbReference>
<dbReference type="EMBL" id="JBIACK010000001">
    <property type="protein sequence ID" value="MFE8699589.1"/>
    <property type="molecule type" value="Genomic_DNA"/>
</dbReference>
<name>A0ABW6K5Z5_9BACI</name>
<dbReference type="InterPro" id="IPR053145">
    <property type="entry name" value="AB_hydrolase_Est10"/>
</dbReference>
<sequence>MCTQIKIPWRNQHLIGSIHFPDSYLNKSNVSYPLIIICHGFTSSRIGVDRLFVKSANQLTAESCIVVRFDYSGCGESEGNYGNSGLDELIEQTIDVIEFCSGIDKVDSNKVTLLGHSLGGATALLTAVRDIRVKQLILWSAVANPYEDIAKIVGMNNLRNLEKSTSIDYLGYSFSEKYFNSLRKFHPLEEAKKFKGDVLIIHGTDDKDIPVHYCHSYEKEFLLRAKDGSCTKQIIHGANHTYSSSAHFKQLMDTTKKWINDKIMIEQFV</sequence>
<dbReference type="InterPro" id="IPR022742">
    <property type="entry name" value="Hydrolase_4"/>
</dbReference>
<dbReference type="GO" id="GO:0016787">
    <property type="term" value="F:hydrolase activity"/>
    <property type="evidence" value="ECO:0007669"/>
    <property type="project" value="UniProtKB-KW"/>
</dbReference>
<organism evidence="2 3">
    <name type="scientific">Cytobacillus spartinae</name>
    <dbReference type="NCBI Taxonomy" id="3299023"/>
    <lineage>
        <taxon>Bacteria</taxon>
        <taxon>Bacillati</taxon>
        <taxon>Bacillota</taxon>
        <taxon>Bacilli</taxon>
        <taxon>Bacillales</taxon>
        <taxon>Bacillaceae</taxon>
        <taxon>Cytobacillus</taxon>
    </lineage>
</organism>
<dbReference type="EC" id="3.4.-.-" evidence="2"/>
<dbReference type="PANTHER" id="PTHR43265">
    <property type="entry name" value="ESTERASE ESTD"/>
    <property type="match status" value="1"/>
</dbReference>
<accession>A0ABW6K5Z5</accession>